<organism evidence="9 10">
    <name type="scientific">Tenacibaculum soleae</name>
    <dbReference type="NCBI Taxonomy" id="447689"/>
    <lineage>
        <taxon>Bacteria</taxon>
        <taxon>Pseudomonadati</taxon>
        <taxon>Bacteroidota</taxon>
        <taxon>Flavobacteriia</taxon>
        <taxon>Flavobacteriales</taxon>
        <taxon>Flavobacteriaceae</taxon>
        <taxon>Tenacibaculum</taxon>
    </lineage>
</organism>
<evidence type="ECO:0000259" key="8">
    <source>
        <dbReference type="Pfam" id="PF04116"/>
    </source>
</evidence>
<proteinExistence type="predicted"/>
<keyword evidence="6 7" id="KW-0472">Membrane</keyword>
<dbReference type="EMBL" id="MAKX01000001">
    <property type="protein sequence ID" value="OCK44472.1"/>
    <property type="molecule type" value="Genomic_DNA"/>
</dbReference>
<evidence type="ECO:0000256" key="2">
    <source>
        <dbReference type="ARBA" id="ARBA00022692"/>
    </source>
</evidence>
<sequence>MALADYIQQLSQDKLLYFVLPIFFISMVIEYKISKEKYSLNDTKVSLLMMLFSAIVEFIPKIVAFIVFFFLYELSPLKDTVGRQWWAWIILFLADDFAYYWFHRLNHEVRLFWAGHVPHHSSIYMNLGTALRQGVGERAHKFLFWIWIPLLGFDPLMMFTMMGVSLIYQFFIHTELIDKLPKPIEYIFNTPSHHRVHHASNIRYLDCNHAGILIIWDRLFGTFSEELIAVEKPIYGLTVNINTYNPIKVATHEYGAIWNDVKRANKLSDKLNYIFNSPGWTHDGEDKRAKTLRKKMNL</sequence>
<feature type="transmembrane region" description="Helical" evidence="7">
    <location>
        <begin position="142"/>
        <end position="171"/>
    </location>
</feature>
<dbReference type="InterPro" id="IPR006694">
    <property type="entry name" value="Fatty_acid_hydroxylase"/>
</dbReference>
<keyword evidence="3 7" id="KW-1133">Transmembrane helix</keyword>
<evidence type="ECO:0000313" key="9">
    <source>
        <dbReference type="EMBL" id="OCK44472.1"/>
    </source>
</evidence>
<dbReference type="PANTHER" id="PTHR21624:SF1">
    <property type="entry name" value="ALKYLGLYCEROL MONOOXYGENASE"/>
    <property type="match status" value="1"/>
</dbReference>
<evidence type="ECO:0000256" key="6">
    <source>
        <dbReference type="ARBA" id="ARBA00023136"/>
    </source>
</evidence>
<dbReference type="GO" id="GO:0008610">
    <property type="term" value="P:lipid biosynthetic process"/>
    <property type="evidence" value="ECO:0007669"/>
    <property type="project" value="InterPro"/>
</dbReference>
<keyword evidence="2 7" id="KW-0812">Transmembrane</keyword>
<evidence type="ECO:0000256" key="3">
    <source>
        <dbReference type="ARBA" id="ARBA00022989"/>
    </source>
</evidence>
<dbReference type="PANTHER" id="PTHR21624">
    <property type="entry name" value="STEROL DESATURASE-RELATED PROTEIN"/>
    <property type="match status" value="1"/>
</dbReference>
<keyword evidence="10" id="KW-1185">Reference proteome</keyword>
<evidence type="ECO:0000256" key="7">
    <source>
        <dbReference type="SAM" id="Phobius"/>
    </source>
</evidence>
<protein>
    <submittedName>
        <fullName evidence="9">Sterol desaturase</fullName>
    </submittedName>
</protein>
<dbReference type="Pfam" id="PF04116">
    <property type="entry name" value="FA_hydroxylase"/>
    <property type="match status" value="1"/>
</dbReference>
<evidence type="ECO:0000313" key="10">
    <source>
        <dbReference type="Proteomes" id="UP000093186"/>
    </source>
</evidence>
<dbReference type="AlphaFoldDB" id="A0A1B9Y3X1"/>
<feature type="transmembrane region" description="Helical" evidence="7">
    <location>
        <begin position="15"/>
        <end position="33"/>
    </location>
</feature>
<dbReference type="STRING" id="447689.BA195_01645"/>
<feature type="domain" description="Fatty acid hydroxylase" evidence="8">
    <location>
        <begin position="88"/>
        <end position="222"/>
    </location>
</feature>
<dbReference type="GO" id="GO:0006643">
    <property type="term" value="P:membrane lipid metabolic process"/>
    <property type="evidence" value="ECO:0007669"/>
    <property type="project" value="TreeGrafter"/>
</dbReference>
<comment type="subcellular location">
    <subcellularLocation>
        <location evidence="1">Endomembrane system</location>
        <topology evidence="1">Multi-pass membrane protein</topology>
    </subcellularLocation>
</comment>
<dbReference type="GO" id="GO:0005506">
    <property type="term" value="F:iron ion binding"/>
    <property type="evidence" value="ECO:0007669"/>
    <property type="project" value="InterPro"/>
</dbReference>
<evidence type="ECO:0000256" key="4">
    <source>
        <dbReference type="ARBA" id="ARBA00023002"/>
    </source>
</evidence>
<comment type="caution">
    <text evidence="9">The sequence shown here is derived from an EMBL/GenBank/DDBJ whole genome shotgun (WGS) entry which is preliminary data.</text>
</comment>
<dbReference type="GO" id="GO:0016020">
    <property type="term" value="C:membrane"/>
    <property type="evidence" value="ECO:0007669"/>
    <property type="project" value="GOC"/>
</dbReference>
<reference evidence="9 10" key="1">
    <citation type="submission" date="2016-06" db="EMBL/GenBank/DDBJ databases">
        <title>Draft Genome Sequence of Tenacibaculum soleae UCD-KL19.</title>
        <authorList>
            <person name="Eisen J.A."/>
            <person name="Coil D.A."/>
            <person name="Lujan K.M."/>
        </authorList>
    </citation>
    <scope>NUCLEOTIDE SEQUENCE [LARGE SCALE GENOMIC DNA]</scope>
    <source>
        <strain evidence="9 10">UCD-KL19</strain>
    </source>
</reference>
<gene>
    <name evidence="9" type="ORF">BA195_01645</name>
</gene>
<name>A0A1B9Y3X1_9FLAO</name>
<dbReference type="GO" id="GO:0012505">
    <property type="term" value="C:endomembrane system"/>
    <property type="evidence" value="ECO:0007669"/>
    <property type="project" value="UniProtKB-SubCell"/>
</dbReference>
<accession>A0A1B9Y3X1</accession>
<dbReference type="GO" id="GO:0050479">
    <property type="term" value="F:glyceryl-ether monooxygenase activity"/>
    <property type="evidence" value="ECO:0007669"/>
    <property type="project" value="TreeGrafter"/>
</dbReference>
<evidence type="ECO:0000256" key="1">
    <source>
        <dbReference type="ARBA" id="ARBA00004127"/>
    </source>
</evidence>
<keyword evidence="5" id="KW-0443">Lipid metabolism</keyword>
<dbReference type="InterPro" id="IPR051689">
    <property type="entry name" value="Sterol_desaturase/TMEM195"/>
</dbReference>
<evidence type="ECO:0000256" key="5">
    <source>
        <dbReference type="ARBA" id="ARBA00023098"/>
    </source>
</evidence>
<dbReference type="Proteomes" id="UP000093186">
    <property type="component" value="Unassembled WGS sequence"/>
</dbReference>
<feature type="transmembrane region" description="Helical" evidence="7">
    <location>
        <begin position="45"/>
        <end position="72"/>
    </location>
</feature>
<keyword evidence="4" id="KW-0560">Oxidoreductase</keyword>
<feature type="transmembrane region" description="Helical" evidence="7">
    <location>
        <begin position="84"/>
        <end position="102"/>
    </location>
</feature>